<dbReference type="EMBL" id="GBRH01170326">
    <property type="protein sequence ID" value="JAE27570.1"/>
    <property type="molecule type" value="Transcribed_RNA"/>
</dbReference>
<evidence type="ECO:0000313" key="1">
    <source>
        <dbReference type="EMBL" id="JAE27570.1"/>
    </source>
</evidence>
<accession>A0A0A9GR04</accession>
<reference evidence="1" key="2">
    <citation type="journal article" date="2015" name="Data Brief">
        <title>Shoot transcriptome of the giant reed, Arundo donax.</title>
        <authorList>
            <person name="Barrero R.A."/>
            <person name="Guerrero F.D."/>
            <person name="Moolhuijzen P."/>
            <person name="Goolsby J.A."/>
            <person name="Tidwell J."/>
            <person name="Bellgard S.E."/>
            <person name="Bellgard M.I."/>
        </authorList>
    </citation>
    <scope>NUCLEOTIDE SEQUENCE</scope>
    <source>
        <tissue evidence="1">Shoot tissue taken approximately 20 cm above the soil surface</tissue>
    </source>
</reference>
<sequence>MEILKSDSFCSSLVRR</sequence>
<proteinExistence type="predicted"/>
<reference evidence="1" key="1">
    <citation type="submission" date="2014-09" db="EMBL/GenBank/DDBJ databases">
        <authorList>
            <person name="Magalhaes I.L.F."/>
            <person name="Oliveira U."/>
            <person name="Santos F.R."/>
            <person name="Vidigal T.H.D.A."/>
            <person name="Brescovit A.D."/>
            <person name="Santos A.J."/>
        </authorList>
    </citation>
    <scope>NUCLEOTIDE SEQUENCE</scope>
    <source>
        <tissue evidence="1">Shoot tissue taken approximately 20 cm above the soil surface</tissue>
    </source>
</reference>
<name>A0A0A9GR04_ARUDO</name>
<dbReference type="AlphaFoldDB" id="A0A0A9GR04"/>
<organism evidence="1">
    <name type="scientific">Arundo donax</name>
    <name type="common">Giant reed</name>
    <name type="synonym">Donax arundinaceus</name>
    <dbReference type="NCBI Taxonomy" id="35708"/>
    <lineage>
        <taxon>Eukaryota</taxon>
        <taxon>Viridiplantae</taxon>
        <taxon>Streptophyta</taxon>
        <taxon>Embryophyta</taxon>
        <taxon>Tracheophyta</taxon>
        <taxon>Spermatophyta</taxon>
        <taxon>Magnoliopsida</taxon>
        <taxon>Liliopsida</taxon>
        <taxon>Poales</taxon>
        <taxon>Poaceae</taxon>
        <taxon>PACMAD clade</taxon>
        <taxon>Arundinoideae</taxon>
        <taxon>Arundineae</taxon>
        <taxon>Arundo</taxon>
    </lineage>
</organism>
<protein>
    <submittedName>
        <fullName evidence="1">Uncharacterized protein</fullName>
    </submittedName>
</protein>